<dbReference type="AlphaFoldDB" id="A0AA49GHJ7"/>
<feature type="chain" id="PRO_5041361811" description="Type 1 periplasmic binding fold superfamily protein" evidence="1">
    <location>
        <begin position="21"/>
        <end position="200"/>
    </location>
</feature>
<evidence type="ECO:0008006" key="3">
    <source>
        <dbReference type="Google" id="ProtNLM"/>
    </source>
</evidence>
<organism evidence="2">
    <name type="scientific">Roseihalotalea indica</name>
    <dbReference type="NCBI Taxonomy" id="2867963"/>
    <lineage>
        <taxon>Bacteria</taxon>
        <taxon>Pseudomonadati</taxon>
        <taxon>Bacteroidota</taxon>
        <taxon>Cytophagia</taxon>
        <taxon>Cytophagales</taxon>
        <taxon>Catalimonadaceae</taxon>
        <taxon>Roseihalotalea</taxon>
    </lineage>
</organism>
<keyword evidence="1" id="KW-0732">Signal</keyword>
<proteinExistence type="predicted"/>
<reference evidence="2" key="2">
    <citation type="journal article" date="2024" name="Antonie Van Leeuwenhoek">
        <title>Roseihalotalea indica gen. nov., sp. nov., a halophilic Bacteroidetes from mesopelagic Southwest Indian Ocean with higher carbohydrate metabolic potential.</title>
        <authorList>
            <person name="Chen B."/>
            <person name="Zhang M."/>
            <person name="Lin D."/>
            <person name="Ye J."/>
            <person name="Tang K."/>
        </authorList>
    </citation>
    <scope>NUCLEOTIDE SEQUENCE</scope>
    <source>
        <strain evidence="2">TK19036</strain>
    </source>
</reference>
<name>A0AA49GHJ7_9BACT</name>
<gene>
    <name evidence="2" type="ORF">K4G66_21275</name>
</gene>
<sequence length="200" mass="21750">MKWTYMAVYALLLSPVLLFTACTEDDDIPEAENSEETITNITLTFTPEGGGTPVTATWVDADGEGSGAPVLTDIMLAANTTYTMDIDLINAIDPDNPESITEEVEEESDEHMFFFNWTDGIFSDPTGNGNVDNRADQVNYEDPMDDNGYPVGLETSWTTGDAMTGAFQVILKHQPDIKSATSGVADGESDVDVTWDITIQ</sequence>
<dbReference type="PROSITE" id="PS51257">
    <property type="entry name" value="PROKAR_LIPOPROTEIN"/>
    <property type="match status" value="1"/>
</dbReference>
<feature type="signal peptide" evidence="1">
    <location>
        <begin position="1"/>
        <end position="20"/>
    </location>
</feature>
<evidence type="ECO:0000313" key="2">
    <source>
        <dbReference type="EMBL" id="WKN34910.1"/>
    </source>
</evidence>
<protein>
    <recommendedName>
        <fullName evidence="3">Type 1 periplasmic binding fold superfamily protein</fullName>
    </recommendedName>
</protein>
<dbReference type="EMBL" id="CP120682">
    <property type="protein sequence ID" value="WKN34910.1"/>
    <property type="molecule type" value="Genomic_DNA"/>
</dbReference>
<evidence type="ECO:0000256" key="1">
    <source>
        <dbReference type="SAM" id="SignalP"/>
    </source>
</evidence>
<accession>A0AA49GHJ7</accession>
<reference evidence="2" key="1">
    <citation type="journal article" date="2023" name="Comput. Struct. Biotechnol. J.">
        <title>Discovery of a novel marine Bacteroidetes with a rich repertoire of carbohydrate-active enzymes.</title>
        <authorList>
            <person name="Chen B."/>
            <person name="Liu G."/>
            <person name="Chen Q."/>
            <person name="Wang H."/>
            <person name="Liu L."/>
            <person name="Tang K."/>
        </authorList>
    </citation>
    <scope>NUCLEOTIDE SEQUENCE</scope>
    <source>
        <strain evidence="2">TK19036</strain>
    </source>
</reference>